<evidence type="ECO:0000313" key="3">
    <source>
        <dbReference type="Proteomes" id="UP000434342"/>
    </source>
</evidence>
<comment type="caution">
    <text evidence="2">The sequence shown here is derived from an EMBL/GenBank/DDBJ whole genome shotgun (WGS) entry which is preliminary data.</text>
</comment>
<sequence length="147" mass="16032">MASIAANKSQWQAGAQSALSKFKADGIVTLQSPSHDKVDLFLSLLRGRADVNAHGYRQKVGGVGYAPACKNEWRRGVCPRAAGSKVSCTDCSARSFLPLDYKTLTNHFRGADERLIGEKVSDLTYDRRAGEGRDEWRTTGSSRGHTT</sequence>
<evidence type="ECO:0000259" key="1">
    <source>
        <dbReference type="Pfam" id="PF22548"/>
    </source>
</evidence>
<protein>
    <recommendedName>
        <fullName evidence="1">TOTE conflict system primase domain-containing protein</fullName>
    </recommendedName>
</protein>
<dbReference type="InterPro" id="IPR054347">
    <property type="entry name" value="TOTE_primase"/>
</dbReference>
<organism evidence="2 3">
    <name type="scientific">Parafannyhessea umbonata</name>
    <dbReference type="NCBI Taxonomy" id="604330"/>
    <lineage>
        <taxon>Bacteria</taxon>
        <taxon>Bacillati</taxon>
        <taxon>Actinomycetota</taxon>
        <taxon>Coriobacteriia</taxon>
        <taxon>Coriobacteriales</taxon>
        <taxon>Atopobiaceae</taxon>
        <taxon>Parafannyhessea</taxon>
    </lineage>
</organism>
<reference evidence="2 3" key="1">
    <citation type="submission" date="2019-08" db="EMBL/GenBank/DDBJ databases">
        <title>In-depth cultivation of the pig gut microbiome towards novel bacterial diversity and tailored functional studies.</title>
        <authorList>
            <person name="Wylensek D."/>
            <person name="Hitch T.C.A."/>
            <person name="Clavel T."/>
        </authorList>
    </citation>
    <scope>NUCLEOTIDE SEQUENCE [LARGE SCALE GENOMIC DNA]</scope>
    <source>
        <strain evidence="2 3">WB01_CNA04</strain>
    </source>
</reference>
<dbReference type="EMBL" id="VUND01000001">
    <property type="protein sequence ID" value="MST59600.1"/>
    <property type="molecule type" value="Genomic_DNA"/>
</dbReference>
<feature type="domain" description="TOTE conflict system primase" evidence="1">
    <location>
        <begin position="36"/>
        <end position="113"/>
    </location>
</feature>
<dbReference type="AlphaFoldDB" id="A0A6N7WSC0"/>
<gene>
    <name evidence="2" type="ORF">FYJ69_01550</name>
</gene>
<accession>A0A6N7WSC0</accession>
<evidence type="ECO:0000313" key="2">
    <source>
        <dbReference type="EMBL" id="MST59600.1"/>
    </source>
</evidence>
<dbReference type="Pfam" id="PF22548">
    <property type="entry name" value="AEP-TOTE"/>
    <property type="match status" value="1"/>
</dbReference>
<name>A0A6N7WSC0_9ACTN</name>
<dbReference type="Proteomes" id="UP000434342">
    <property type="component" value="Unassembled WGS sequence"/>
</dbReference>
<dbReference type="RefSeq" id="WP_154539481.1">
    <property type="nucleotide sequence ID" value="NZ_VUND01000001.1"/>
</dbReference>
<proteinExistence type="predicted"/>